<dbReference type="AlphaFoldDB" id="M2AYV6"/>
<dbReference type="Proteomes" id="UP000011529">
    <property type="component" value="Unassembled WGS sequence"/>
</dbReference>
<reference evidence="1" key="1">
    <citation type="submission" date="2012-11" db="EMBL/GenBank/DDBJ databases">
        <title>Permanent draft genomes of Rhodopirellula europaea strain SH398 and 6C.</title>
        <authorList>
            <person name="Richter M."/>
            <person name="Richter-Heitmann T."/>
            <person name="Frank C."/>
            <person name="Harder J."/>
            <person name="Glockner F.O."/>
        </authorList>
    </citation>
    <scope>NUCLEOTIDE SEQUENCE</scope>
    <source>
        <strain evidence="1">6C</strain>
    </source>
</reference>
<comment type="caution">
    <text evidence="1">The sequence shown here is derived from an EMBL/GenBank/DDBJ whole genome shotgun (WGS) entry which is preliminary data.</text>
</comment>
<evidence type="ECO:0000313" key="2">
    <source>
        <dbReference type="Proteomes" id="UP000011529"/>
    </source>
</evidence>
<name>M2AYV6_9BACT</name>
<gene>
    <name evidence="1" type="ORF">RE6C_01392</name>
</gene>
<dbReference type="EMBL" id="ANMO01000082">
    <property type="protein sequence ID" value="EMB17877.1"/>
    <property type="molecule type" value="Genomic_DNA"/>
</dbReference>
<keyword evidence="2" id="KW-1185">Reference proteome</keyword>
<protein>
    <submittedName>
        <fullName evidence="1">Uncharacterized protein</fullName>
    </submittedName>
</protein>
<accession>M2AYV6</accession>
<organism evidence="1 2">
    <name type="scientific">Rhodopirellula europaea 6C</name>
    <dbReference type="NCBI Taxonomy" id="1263867"/>
    <lineage>
        <taxon>Bacteria</taxon>
        <taxon>Pseudomonadati</taxon>
        <taxon>Planctomycetota</taxon>
        <taxon>Planctomycetia</taxon>
        <taxon>Pirellulales</taxon>
        <taxon>Pirellulaceae</taxon>
        <taxon>Rhodopirellula</taxon>
    </lineage>
</organism>
<sequence length="98" mass="10796">MVLFGDTENCLFQRINTFGDKFSTGVMFDRVEQFNAAALKNDALVGILGHCLGRDGAAVFQSGVTVAVGSSKYSRKFSRITARITGYERTIDHQIRCV</sequence>
<reference evidence="1" key="2">
    <citation type="journal article" date="2013" name="Mar. Genomics">
        <title>Expression of sulfatases in Rhodopirellula baltica and the diversity of sulfatases in the genus Rhodopirellula.</title>
        <authorList>
            <person name="Wegner C.E."/>
            <person name="Richter-Heitmann T."/>
            <person name="Klindworth A."/>
            <person name="Klockow C."/>
            <person name="Richter M."/>
            <person name="Achstetter T."/>
            <person name="Glockner F.O."/>
            <person name="Harder J."/>
        </authorList>
    </citation>
    <scope>NUCLEOTIDE SEQUENCE [LARGE SCALE GENOMIC DNA]</scope>
    <source>
        <strain evidence="1">6C</strain>
    </source>
</reference>
<proteinExistence type="predicted"/>
<evidence type="ECO:0000313" key="1">
    <source>
        <dbReference type="EMBL" id="EMB17877.1"/>
    </source>
</evidence>
<dbReference type="PATRIC" id="fig|1263867.3.peg.1471"/>